<name>A0ABU3FZU8_9GAMM</name>
<sequence length="616" mass="70359">MLSLALFNLIKTHIGALMSLHETIITFEELQQLDLAEILSEVKENSYQNIESALAAQKENVPARFLAAVCSMHFNPKDPRVPFQPKFIFEDRRGVVASDFNQESLMALKDFCPVVESHELRARLADIVWITKSGTVEHAYIAIEAYLESAKKLTEESESWFLPYERIERALRLSSMFQRANQRPELFESVSQFLLEQFETSKDVEQCFYSQRLLTLCLEFSIKENEWIYQQALELARIQFEKGNYDLSINSNEIALDAAVSMRDKIKQIGIWQSISDCHVKAAKHHQQGMIAAGRLLKAIDALSKVPGTKERRLALYEEMREQQIESLHELGLIVTEGEDISEIVNNAIASMQSIDLFDALFRLGTITRPSNIEQLREHATEQMKSSFAWIFGTTHLDHEGITTALIPAGLGIDDDENGLRCWSVMMRNIGIEHQLSVQGRIIPALNEVTTKYVVTKDAIEQICSNHPFIPYGHEEFFVKGLLAGFNRDFMTACHLLVPQIENSLRYLARQKGEEPSTLHGDGSQERNGIKVLLGHEAIIDTLGTDLTTNLQVILLDKIYGDLRNQLSHGYVPASTYWGVAPKFFWWLILHIVMVPHARQWKERYQPEELKKVAKW</sequence>
<comment type="caution">
    <text evidence="3">The sequence shown here is derived from an EMBL/GenBank/DDBJ whole genome shotgun (WGS) entry which is preliminary data.</text>
</comment>
<dbReference type="InterPro" id="IPR025209">
    <property type="entry name" value="DUF4209"/>
</dbReference>
<dbReference type="InterPro" id="IPR055804">
    <property type="entry name" value="DUF7380"/>
</dbReference>
<organism evidence="3 4">
    <name type="scientific">Shewanella scandinavica</name>
    <dbReference type="NCBI Taxonomy" id="3063538"/>
    <lineage>
        <taxon>Bacteria</taxon>
        <taxon>Pseudomonadati</taxon>
        <taxon>Pseudomonadota</taxon>
        <taxon>Gammaproteobacteria</taxon>
        <taxon>Alteromonadales</taxon>
        <taxon>Shewanellaceae</taxon>
        <taxon>Shewanella</taxon>
    </lineage>
</organism>
<evidence type="ECO:0000259" key="1">
    <source>
        <dbReference type="Pfam" id="PF13910"/>
    </source>
</evidence>
<accession>A0ABU3FZU8</accession>
<evidence type="ECO:0000313" key="4">
    <source>
        <dbReference type="Proteomes" id="UP001249505"/>
    </source>
</evidence>
<proteinExistence type="predicted"/>
<protein>
    <recommendedName>
        <fullName evidence="5">DUF4209 domain-containing protein</fullName>
    </recommendedName>
</protein>
<dbReference type="Pfam" id="PF13910">
    <property type="entry name" value="DUF4209"/>
    <property type="match status" value="1"/>
</dbReference>
<gene>
    <name evidence="3" type="ORF">Q4Q50_11340</name>
</gene>
<feature type="domain" description="DUF4209" evidence="1">
    <location>
        <begin position="502"/>
        <end position="591"/>
    </location>
</feature>
<feature type="domain" description="DUF7380" evidence="2">
    <location>
        <begin position="22"/>
        <end position="184"/>
    </location>
</feature>
<dbReference type="EMBL" id="JAUOES010000011">
    <property type="protein sequence ID" value="MDT3280881.1"/>
    <property type="molecule type" value="Genomic_DNA"/>
</dbReference>
<keyword evidence="4" id="KW-1185">Reference proteome</keyword>
<dbReference type="Pfam" id="PF24098">
    <property type="entry name" value="DUF7380"/>
    <property type="match status" value="1"/>
</dbReference>
<dbReference type="RefSeq" id="WP_259528820.1">
    <property type="nucleotide sequence ID" value="NZ_JAUOES010000011.1"/>
</dbReference>
<dbReference type="Proteomes" id="UP001249505">
    <property type="component" value="Unassembled WGS sequence"/>
</dbReference>
<evidence type="ECO:0000259" key="2">
    <source>
        <dbReference type="Pfam" id="PF24098"/>
    </source>
</evidence>
<evidence type="ECO:0000313" key="3">
    <source>
        <dbReference type="EMBL" id="MDT3280881.1"/>
    </source>
</evidence>
<reference evidence="3 4" key="1">
    <citation type="submission" date="2023-07" db="EMBL/GenBank/DDBJ databases">
        <title>Novel Shewanella species isolated from Baltic Sea sediments.</title>
        <authorList>
            <person name="Martin-Rodriguez A.J."/>
        </authorList>
    </citation>
    <scope>NUCLEOTIDE SEQUENCE [LARGE SCALE GENOMIC DNA]</scope>
    <source>
        <strain evidence="3 4">SP2S1-2</strain>
    </source>
</reference>
<evidence type="ECO:0008006" key="5">
    <source>
        <dbReference type="Google" id="ProtNLM"/>
    </source>
</evidence>